<dbReference type="InterPro" id="IPR023828">
    <property type="entry name" value="Peptidase_S8_Ser-AS"/>
</dbReference>
<accession>A0ABX1P234</accession>
<dbReference type="Pfam" id="PF00082">
    <property type="entry name" value="Peptidase_S8"/>
    <property type="match status" value="1"/>
</dbReference>
<dbReference type="PRINTS" id="PR00723">
    <property type="entry name" value="SUBTILISIN"/>
</dbReference>
<reference evidence="7 8" key="1">
    <citation type="submission" date="2018-06" db="EMBL/GenBank/DDBJ databases">
        <title>Comparative genomics of Brasilonema spp. strains.</title>
        <authorList>
            <person name="Alvarenga D.O."/>
            <person name="Fiore M.F."/>
            <person name="Varani A.M."/>
        </authorList>
    </citation>
    <scope>NUCLEOTIDE SEQUENCE [LARGE SCALE GENOMIC DNA]</scope>
    <source>
        <strain evidence="7 8">SPC951</strain>
    </source>
</reference>
<dbReference type="Gene3D" id="3.40.50.200">
    <property type="entry name" value="Peptidase S8/S53 domain"/>
    <property type="match status" value="1"/>
</dbReference>
<keyword evidence="2 5" id="KW-0645">Protease</keyword>
<dbReference type="Proteomes" id="UP000718564">
    <property type="component" value="Unassembled WGS sequence"/>
</dbReference>
<dbReference type="PROSITE" id="PS00138">
    <property type="entry name" value="SUBTILASE_SER"/>
    <property type="match status" value="1"/>
</dbReference>
<dbReference type="PANTHER" id="PTHR43806:SF11">
    <property type="entry name" value="CEREVISIN-RELATED"/>
    <property type="match status" value="1"/>
</dbReference>
<feature type="active site" description="Charge relay system" evidence="5">
    <location>
        <position position="211"/>
    </location>
</feature>
<evidence type="ECO:0000256" key="1">
    <source>
        <dbReference type="ARBA" id="ARBA00011073"/>
    </source>
</evidence>
<feature type="domain" description="Peptidase S8/S53" evidence="6">
    <location>
        <begin position="157"/>
        <end position="394"/>
    </location>
</feature>
<evidence type="ECO:0000256" key="5">
    <source>
        <dbReference type="PROSITE-ProRule" id="PRU01240"/>
    </source>
</evidence>
<dbReference type="RefSeq" id="WP_169153673.1">
    <property type="nucleotide sequence ID" value="NZ_CAWPJE010000315.1"/>
</dbReference>
<organism evidence="7 8">
    <name type="scientific">Brasilonema bromeliae SPC951</name>
    <dbReference type="NCBI Taxonomy" id="385972"/>
    <lineage>
        <taxon>Bacteria</taxon>
        <taxon>Bacillati</taxon>
        <taxon>Cyanobacteriota</taxon>
        <taxon>Cyanophyceae</taxon>
        <taxon>Nostocales</taxon>
        <taxon>Scytonemataceae</taxon>
        <taxon>Brasilonema</taxon>
        <taxon>Bromeliae group (in: Brasilonema)</taxon>
    </lineage>
</organism>
<evidence type="ECO:0000256" key="3">
    <source>
        <dbReference type="ARBA" id="ARBA00022801"/>
    </source>
</evidence>
<comment type="similarity">
    <text evidence="1 5">Belongs to the peptidase S8 family.</text>
</comment>
<comment type="caution">
    <text evidence="7">The sequence shown here is derived from an EMBL/GenBank/DDBJ whole genome shotgun (WGS) entry which is preliminary data.</text>
</comment>
<dbReference type="PANTHER" id="PTHR43806">
    <property type="entry name" value="PEPTIDASE S8"/>
    <property type="match status" value="1"/>
</dbReference>
<feature type="active site" description="Charge relay system" evidence="5">
    <location>
        <position position="377"/>
    </location>
</feature>
<dbReference type="InterPro" id="IPR050131">
    <property type="entry name" value="Peptidase_S8_subtilisin-like"/>
</dbReference>
<keyword evidence="8" id="KW-1185">Reference proteome</keyword>
<name>A0ABX1P234_9CYAN</name>
<feature type="active site" description="Charge relay system" evidence="5">
    <location>
        <position position="166"/>
    </location>
</feature>
<evidence type="ECO:0000256" key="4">
    <source>
        <dbReference type="ARBA" id="ARBA00022825"/>
    </source>
</evidence>
<dbReference type="SUPFAM" id="SSF52743">
    <property type="entry name" value="Subtilisin-like"/>
    <property type="match status" value="1"/>
</dbReference>
<evidence type="ECO:0000259" key="6">
    <source>
        <dbReference type="Pfam" id="PF00082"/>
    </source>
</evidence>
<proteinExistence type="inferred from homology"/>
<dbReference type="InterPro" id="IPR036852">
    <property type="entry name" value="Peptidase_S8/S53_dom_sf"/>
</dbReference>
<dbReference type="PROSITE" id="PS51892">
    <property type="entry name" value="SUBTILASE"/>
    <property type="match status" value="1"/>
</dbReference>
<evidence type="ECO:0000313" key="7">
    <source>
        <dbReference type="EMBL" id="NMG18384.1"/>
    </source>
</evidence>
<gene>
    <name evidence="7" type="ORF">DP116_02540</name>
</gene>
<sequence>MSDKRSLHPLADRNQLSDSNNFSAKFEGFFLQMVMPGLEHRVREIVTKTLGSNWKVKSIGDNHTEFEVSKKGDTLSVKEAWNKTYYLRSQPGVVDAQPLFAVPLPYRSDWNQESKQAVARFEHQALDESSDVEWSLKQLRVLEAWSRFFPDPNLPPGHGIVIGLPDTGYTKHPEIFANLLLRESYDFLKNDKDPTDELETPLGEVINNPGHGTSTASVMISPRRAQSNYPTGKSVTGVAPGAKVVPLRVSYSVVLLSVTNLADAIEYAAGHGVHVLSISLGTGLFNQRLRSAIIYAQKRGVIVVAASGTFIPYVVWPAAYDEVIAVTGSNVRREIWLGSSRGSQVDVTAPAESVWYAKTDKNNGEFKYNVLQGSGTSFSAPLVAGVAALWLSYHGREQLIQRYGAEKIPFIFNQILRDSCEKFPTWKPNLFGEGIVNAEKVLAAPLPDNVSNSVIPPAFALLQHPSIDNGRLDTFVHLFEQQLSDSQLDGNFVGVGRDNAKLRSCLAKLLQTTETELPKRLKEVGQELAFYFAVNPELYKQFAAALSSKQPSGTQLQTKTLTESPKPRNLEQIREMLLSQGVSQVLQTKLS</sequence>
<dbReference type="CDD" id="cd00306">
    <property type="entry name" value="Peptidases_S8_S53"/>
    <property type="match status" value="1"/>
</dbReference>
<keyword evidence="3 5" id="KW-0378">Hydrolase</keyword>
<dbReference type="InterPro" id="IPR000209">
    <property type="entry name" value="Peptidase_S8/S53_dom"/>
</dbReference>
<evidence type="ECO:0000313" key="8">
    <source>
        <dbReference type="Proteomes" id="UP000718564"/>
    </source>
</evidence>
<keyword evidence="4 5" id="KW-0720">Serine protease</keyword>
<dbReference type="InterPro" id="IPR015500">
    <property type="entry name" value="Peptidase_S8_subtilisin-rel"/>
</dbReference>
<evidence type="ECO:0000256" key="2">
    <source>
        <dbReference type="ARBA" id="ARBA00022670"/>
    </source>
</evidence>
<protein>
    <submittedName>
        <fullName evidence="7">Subtilisin-like serine protease</fullName>
    </submittedName>
</protein>
<dbReference type="EMBL" id="QMEB01000010">
    <property type="protein sequence ID" value="NMG18384.1"/>
    <property type="molecule type" value="Genomic_DNA"/>
</dbReference>